<evidence type="ECO:0000313" key="3">
    <source>
        <dbReference type="Proteomes" id="UP000266723"/>
    </source>
</evidence>
<sequence>MPFGGIFVAVGSSIYMFDELNSVRPKRISIDCRSQRVHLLPGMNVTISVSFAYFMDGKIYVNGYRDKPRERAMAVFNIDKHIWEPEKELPDTVRGYRWTAECVVMAGKMYTRDPLKSIVYVYDPKENKWETDKMLNMFDWESASVVDDVLYYFDDSLGSGEWRSSWVVVNGLEELVAEARVSYGVHAGSYGGKLVLFFYKNRGSIIRCAQISLERRHQGRSEIWGKIDWCDDVLFRSRDDYYVRKALDVIV</sequence>
<dbReference type="Pfam" id="PF25210">
    <property type="entry name" value="Kelch_FKB95"/>
    <property type="match status" value="1"/>
</dbReference>
<dbReference type="SUPFAM" id="SSF117281">
    <property type="entry name" value="Kelch motif"/>
    <property type="match status" value="1"/>
</dbReference>
<protein>
    <recommendedName>
        <fullName evidence="1">FKB95-like N-terminal Kelch domain-containing protein</fullName>
    </recommendedName>
</protein>
<keyword evidence="3" id="KW-1185">Reference proteome</keyword>
<accession>A0ABQ7DZ57</accession>
<feature type="domain" description="FKB95-like N-terminal Kelch" evidence="1">
    <location>
        <begin position="2"/>
        <end position="234"/>
    </location>
</feature>
<dbReference type="InterPro" id="IPR015915">
    <property type="entry name" value="Kelch-typ_b-propeller"/>
</dbReference>
<dbReference type="EMBL" id="QGKV02000649">
    <property type="protein sequence ID" value="KAF3582939.1"/>
    <property type="molecule type" value="Genomic_DNA"/>
</dbReference>
<proteinExistence type="predicted"/>
<organism evidence="2 3">
    <name type="scientific">Brassica cretica</name>
    <name type="common">Mustard</name>
    <dbReference type="NCBI Taxonomy" id="69181"/>
    <lineage>
        <taxon>Eukaryota</taxon>
        <taxon>Viridiplantae</taxon>
        <taxon>Streptophyta</taxon>
        <taxon>Embryophyta</taxon>
        <taxon>Tracheophyta</taxon>
        <taxon>Spermatophyta</taxon>
        <taxon>Magnoliopsida</taxon>
        <taxon>eudicotyledons</taxon>
        <taxon>Gunneridae</taxon>
        <taxon>Pentapetalae</taxon>
        <taxon>rosids</taxon>
        <taxon>malvids</taxon>
        <taxon>Brassicales</taxon>
        <taxon>Brassicaceae</taxon>
        <taxon>Brassiceae</taxon>
        <taxon>Brassica</taxon>
    </lineage>
</organism>
<dbReference type="Gene3D" id="2.120.10.80">
    <property type="entry name" value="Kelch-type beta propeller"/>
    <property type="match status" value="1"/>
</dbReference>
<comment type="caution">
    <text evidence="2">The sequence shown here is derived from an EMBL/GenBank/DDBJ whole genome shotgun (WGS) entry which is preliminary data.</text>
</comment>
<reference evidence="2 3" key="1">
    <citation type="journal article" date="2020" name="BMC Genomics">
        <title>Intraspecific diversification of the crop wild relative Brassica cretica Lam. using demographic model selection.</title>
        <authorList>
            <person name="Kioukis A."/>
            <person name="Michalopoulou V.A."/>
            <person name="Briers L."/>
            <person name="Pirintsos S."/>
            <person name="Studholme D.J."/>
            <person name="Pavlidis P."/>
            <person name="Sarris P.F."/>
        </authorList>
    </citation>
    <scope>NUCLEOTIDE SEQUENCE [LARGE SCALE GENOMIC DNA]</scope>
    <source>
        <strain evidence="3">cv. PFS-1207/04</strain>
    </source>
</reference>
<dbReference type="InterPro" id="IPR057499">
    <property type="entry name" value="Kelch_FKB95"/>
</dbReference>
<dbReference type="PANTHER" id="PTHR24414">
    <property type="entry name" value="F-BOX/KELCH-REPEAT PROTEIN SKIP4"/>
    <property type="match status" value="1"/>
</dbReference>
<dbReference type="PANTHER" id="PTHR24414:SF151">
    <property type="entry name" value="F-BOX DOMAIN-CONTAINING PROTEIN"/>
    <property type="match status" value="1"/>
</dbReference>
<name>A0ABQ7DZ57_BRACR</name>
<evidence type="ECO:0000259" key="1">
    <source>
        <dbReference type="Pfam" id="PF25210"/>
    </source>
</evidence>
<evidence type="ECO:0000313" key="2">
    <source>
        <dbReference type="EMBL" id="KAF3582939.1"/>
    </source>
</evidence>
<dbReference type="Proteomes" id="UP000266723">
    <property type="component" value="Unassembled WGS sequence"/>
</dbReference>
<dbReference type="InterPro" id="IPR050354">
    <property type="entry name" value="F-box/kelch-repeat_ARATH"/>
</dbReference>
<gene>
    <name evidence="2" type="ORF">DY000_02029542</name>
</gene>